<feature type="transmembrane region" description="Helical" evidence="1">
    <location>
        <begin position="84"/>
        <end position="103"/>
    </location>
</feature>
<dbReference type="Proteomes" id="UP001597546">
    <property type="component" value="Unassembled WGS sequence"/>
</dbReference>
<proteinExistence type="predicted"/>
<dbReference type="Pfam" id="PF19617">
    <property type="entry name" value="DUF6122"/>
    <property type="match status" value="1"/>
</dbReference>
<dbReference type="RefSeq" id="WP_379040158.1">
    <property type="nucleotide sequence ID" value="NZ_JBHSKW010000001.1"/>
</dbReference>
<evidence type="ECO:0000313" key="2">
    <source>
        <dbReference type="EMBL" id="MFD2732536.1"/>
    </source>
</evidence>
<reference evidence="3" key="1">
    <citation type="journal article" date="2019" name="Int. J. Syst. Evol. Microbiol.">
        <title>The Global Catalogue of Microorganisms (GCM) 10K type strain sequencing project: providing services to taxonomists for standard genome sequencing and annotation.</title>
        <authorList>
            <consortium name="The Broad Institute Genomics Platform"/>
            <consortium name="The Broad Institute Genome Sequencing Center for Infectious Disease"/>
            <person name="Wu L."/>
            <person name="Ma J."/>
        </authorList>
    </citation>
    <scope>NUCLEOTIDE SEQUENCE [LARGE SCALE GENOMIC DNA]</scope>
    <source>
        <strain evidence="3">KCTC 42456</strain>
    </source>
</reference>
<keyword evidence="1" id="KW-0812">Transmembrane</keyword>
<feature type="transmembrane region" description="Helical" evidence="1">
    <location>
        <begin position="6"/>
        <end position="22"/>
    </location>
</feature>
<protein>
    <submittedName>
        <fullName evidence="2">DUF6122 family protein</fullName>
    </submittedName>
</protein>
<comment type="caution">
    <text evidence="2">The sequence shown here is derived from an EMBL/GenBank/DDBJ whole genome shotgun (WGS) entry which is preliminary data.</text>
</comment>
<keyword evidence="1" id="KW-1133">Transmembrane helix</keyword>
<dbReference type="EMBL" id="JBHULV010000044">
    <property type="protein sequence ID" value="MFD2732536.1"/>
    <property type="molecule type" value="Genomic_DNA"/>
</dbReference>
<evidence type="ECO:0000313" key="3">
    <source>
        <dbReference type="Proteomes" id="UP001597546"/>
    </source>
</evidence>
<evidence type="ECO:0000256" key="1">
    <source>
        <dbReference type="SAM" id="Phobius"/>
    </source>
</evidence>
<gene>
    <name evidence="2" type="ORF">ACFSSE_12580</name>
</gene>
<keyword evidence="1" id="KW-0472">Membrane</keyword>
<dbReference type="InterPro" id="IPR046125">
    <property type="entry name" value="DUF6122"/>
</dbReference>
<name>A0ABW5TTE4_9SPHI</name>
<feature type="transmembrane region" description="Helical" evidence="1">
    <location>
        <begin position="29"/>
        <end position="51"/>
    </location>
</feature>
<keyword evidence="3" id="KW-1185">Reference proteome</keyword>
<organism evidence="2 3">
    <name type="scientific">Pedobacter alpinus</name>
    <dbReference type="NCBI Taxonomy" id="1590643"/>
    <lineage>
        <taxon>Bacteria</taxon>
        <taxon>Pseudomonadati</taxon>
        <taxon>Bacteroidota</taxon>
        <taxon>Sphingobacteriia</taxon>
        <taxon>Sphingobacteriales</taxon>
        <taxon>Sphingobacteriaceae</taxon>
        <taxon>Pedobacter</taxon>
    </lineage>
</organism>
<sequence>MQNLIHYTLHLIFPALIAYVFFRKEWKKAYFILLCTLLIDIDHLFANPIFAANRCSIGFHPLHSLYIIPVYIGLLFFKKPLRIVAIGLLFHLFTDFIDCLFIFSKCKACVANNVLANFIHNILEFFGF</sequence>
<accession>A0ABW5TTE4</accession>